<evidence type="ECO:0000313" key="2">
    <source>
        <dbReference type="EMBL" id="TVU29182.1"/>
    </source>
</evidence>
<dbReference type="AlphaFoldDB" id="A0A5J9UZ31"/>
<evidence type="ECO:0000256" key="1">
    <source>
        <dbReference type="SAM" id="MobiDB-lite"/>
    </source>
</evidence>
<dbReference type="EMBL" id="RWGY01000011">
    <property type="protein sequence ID" value="TVU29182.1"/>
    <property type="molecule type" value="Genomic_DNA"/>
</dbReference>
<keyword evidence="3" id="KW-1185">Reference proteome</keyword>
<feature type="region of interest" description="Disordered" evidence="1">
    <location>
        <begin position="1"/>
        <end position="23"/>
    </location>
</feature>
<proteinExistence type="predicted"/>
<sequence length="110" mass="11989">METRPPRQVRFKGHQSHDRLPCPASSSSFLAAVSFEPRLQAFAPPPNAARRTRSLGPIRRPRLFPWVRIPSGHPPARLDSSLDVGSELAVDGVMQDGTDAVHTATSSPNL</sequence>
<evidence type="ECO:0000313" key="3">
    <source>
        <dbReference type="Proteomes" id="UP000324897"/>
    </source>
</evidence>
<organism evidence="2 3">
    <name type="scientific">Eragrostis curvula</name>
    <name type="common">weeping love grass</name>
    <dbReference type="NCBI Taxonomy" id="38414"/>
    <lineage>
        <taxon>Eukaryota</taxon>
        <taxon>Viridiplantae</taxon>
        <taxon>Streptophyta</taxon>
        <taxon>Embryophyta</taxon>
        <taxon>Tracheophyta</taxon>
        <taxon>Spermatophyta</taxon>
        <taxon>Magnoliopsida</taxon>
        <taxon>Liliopsida</taxon>
        <taxon>Poales</taxon>
        <taxon>Poaceae</taxon>
        <taxon>PACMAD clade</taxon>
        <taxon>Chloridoideae</taxon>
        <taxon>Eragrostideae</taxon>
        <taxon>Eragrostidinae</taxon>
        <taxon>Eragrostis</taxon>
    </lineage>
</organism>
<accession>A0A5J9UZ31</accession>
<dbReference type="Proteomes" id="UP000324897">
    <property type="component" value="Chromosome 1"/>
</dbReference>
<feature type="non-terminal residue" evidence="2">
    <location>
        <position position="1"/>
    </location>
</feature>
<gene>
    <name evidence="2" type="ORF">EJB05_20739</name>
</gene>
<protein>
    <submittedName>
        <fullName evidence="2">Uncharacterized protein</fullName>
    </submittedName>
</protein>
<name>A0A5J9UZ31_9POAL</name>
<reference evidence="2 3" key="1">
    <citation type="journal article" date="2019" name="Sci. Rep.">
        <title>A high-quality genome of Eragrostis curvula grass provides insights into Poaceae evolution and supports new strategies to enhance forage quality.</title>
        <authorList>
            <person name="Carballo J."/>
            <person name="Santos B.A.C.M."/>
            <person name="Zappacosta D."/>
            <person name="Garbus I."/>
            <person name="Selva J.P."/>
            <person name="Gallo C.A."/>
            <person name="Diaz A."/>
            <person name="Albertini E."/>
            <person name="Caccamo M."/>
            <person name="Echenique V."/>
        </authorList>
    </citation>
    <scope>NUCLEOTIDE SEQUENCE [LARGE SCALE GENOMIC DNA]</scope>
    <source>
        <strain evidence="3">cv. Victoria</strain>
        <tissue evidence="2">Leaf</tissue>
    </source>
</reference>
<comment type="caution">
    <text evidence="2">The sequence shown here is derived from an EMBL/GenBank/DDBJ whole genome shotgun (WGS) entry which is preliminary data.</text>
</comment>
<dbReference type="Gramene" id="TVU29182">
    <property type="protein sequence ID" value="TVU29182"/>
    <property type="gene ID" value="EJB05_20739"/>
</dbReference>